<dbReference type="Pfam" id="PF13409">
    <property type="entry name" value="GST_N_2"/>
    <property type="match status" value="1"/>
</dbReference>
<dbReference type="GO" id="GO:0004364">
    <property type="term" value="F:glutathione transferase activity"/>
    <property type="evidence" value="ECO:0007669"/>
    <property type="project" value="TreeGrafter"/>
</dbReference>
<dbReference type="Gene3D" id="3.40.30.10">
    <property type="entry name" value="Glutaredoxin"/>
    <property type="match status" value="1"/>
</dbReference>
<dbReference type="SUPFAM" id="SSF47616">
    <property type="entry name" value="GST C-terminal domain-like"/>
    <property type="match status" value="1"/>
</dbReference>
<name>A0A0P1EH40_9RHOB</name>
<dbReference type="GO" id="GO:0016034">
    <property type="term" value="F:maleylacetoacetate isomerase activity"/>
    <property type="evidence" value="ECO:0007669"/>
    <property type="project" value="TreeGrafter"/>
</dbReference>
<dbReference type="PROSITE" id="PS50404">
    <property type="entry name" value="GST_NTER"/>
    <property type="match status" value="1"/>
</dbReference>
<dbReference type="GO" id="GO:0006749">
    <property type="term" value="P:glutathione metabolic process"/>
    <property type="evidence" value="ECO:0007669"/>
    <property type="project" value="TreeGrafter"/>
</dbReference>
<dbReference type="EMBL" id="CYPU01000068">
    <property type="protein sequence ID" value="CUH49322.1"/>
    <property type="molecule type" value="Genomic_DNA"/>
</dbReference>
<feature type="domain" description="GST N-terminal" evidence="1">
    <location>
        <begin position="12"/>
        <end position="93"/>
    </location>
</feature>
<sequence>MERPRHPSRMTFDLFIGDRLFSSWSMRGWLMLEKFGLPYRSHMIGLYSGTMAEDMKPLAPARLVPALRLPDGTVVGESLAMAETLAELHPEAGLWPKDPAARATARWLCTEMVAGFSALRGQCPMQLKQCWQGFTPSTETRADLARIQTLWAHARDVSGADSGPLFGHYSLADVFYTPVAARMIGYGLPIADANRDYCIDLLSDVSVRQWRAMGLTVNYDPFPYPMDLPSEPWPIAGTSQAKAVDGTKSNNDACPYSGKAVTAVLELNGLRWGFCNRFCRDKTVADPGAWPKFTEMTRAINDS</sequence>
<dbReference type="AlphaFoldDB" id="A0A0P1EH40"/>
<reference evidence="2 3" key="1">
    <citation type="submission" date="2015-09" db="EMBL/GenBank/DDBJ databases">
        <authorList>
            <consortium name="Swine Surveillance"/>
        </authorList>
    </citation>
    <scope>NUCLEOTIDE SEQUENCE [LARGE SCALE GENOMIC DNA]</scope>
    <source>
        <strain evidence="2 3">CECT 4292</strain>
    </source>
</reference>
<protein>
    <submittedName>
        <fullName evidence="2">Glutathione S-transferase</fullName>
    </submittedName>
</protein>
<dbReference type="Proteomes" id="UP000050783">
    <property type="component" value="Unassembled WGS sequence"/>
</dbReference>
<accession>A0A0P1EH40</accession>
<dbReference type="InterPro" id="IPR036249">
    <property type="entry name" value="Thioredoxin-like_sf"/>
</dbReference>
<organism evidence="2 3">
    <name type="scientific">Ruegeria atlantica</name>
    <dbReference type="NCBI Taxonomy" id="81569"/>
    <lineage>
        <taxon>Bacteria</taxon>
        <taxon>Pseudomonadati</taxon>
        <taxon>Pseudomonadota</taxon>
        <taxon>Alphaproteobacteria</taxon>
        <taxon>Rhodobacterales</taxon>
        <taxon>Roseobacteraceae</taxon>
        <taxon>Ruegeria</taxon>
    </lineage>
</organism>
<evidence type="ECO:0000313" key="2">
    <source>
        <dbReference type="EMBL" id="CUH49322.1"/>
    </source>
</evidence>
<evidence type="ECO:0000259" key="1">
    <source>
        <dbReference type="PROSITE" id="PS50404"/>
    </source>
</evidence>
<proteinExistence type="predicted"/>
<gene>
    <name evidence="2" type="ORF">RUA4292_03518</name>
</gene>
<dbReference type="InterPro" id="IPR004045">
    <property type="entry name" value="Glutathione_S-Trfase_N"/>
</dbReference>
<dbReference type="InterPro" id="IPR036282">
    <property type="entry name" value="Glutathione-S-Trfase_C_sf"/>
</dbReference>
<dbReference type="CDD" id="cd03194">
    <property type="entry name" value="GST_C_3"/>
    <property type="match status" value="1"/>
</dbReference>
<dbReference type="GO" id="GO:0006559">
    <property type="term" value="P:L-phenylalanine catabolic process"/>
    <property type="evidence" value="ECO:0007669"/>
    <property type="project" value="TreeGrafter"/>
</dbReference>
<evidence type="ECO:0000313" key="3">
    <source>
        <dbReference type="Proteomes" id="UP000050783"/>
    </source>
</evidence>
<dbReference type="PANTHER" id="PTHR42673:SF4">
    <property type="entry name" value="MALEYLACETOACETATE ISOMERASE"/>
    <property type="match status" value="1"/>
</dbReference>
<dbReference type="PANTHER" id="PTHR42673">
    <property type="entry name" value="MALEYLACETOACETATE ISOMERASE"/>
    <property type="match status" value="1"/>
</dbReference>
<dbReference type="Gene3D" id="1.20.1050.10">
    <property type="match status" value="1"/>
</dbReference>
<dbReference type="SUPFAM" id="SSF52833">
    <property type="entry name" value="Thioredoxin-like"/>
    <property type="match status" value="1"/>
</dbReference>
<keyword evidence="2" id="KW-0808">Transferase</keyword>
<dbReference type="STRING" id="81569.RUM4293_02377"/>